<dbReference type="Pfam" id="PF04193">
    <property type="entry name" value="PQ-loop"/>
    <property type="match status" value="1"/>
</dbReference>
<dbReference type="GO" id="GO:0016020">
    <property type="term" value="C:membrane"/>
    <property type="evidence" value="ECO:0007669"/>
    <property type="project" value="UniProtKB-SubCell"/>
</dbReference>
<evidence type="ECO:0000256" key="3">
    <source>
        <dbReference type="ARBA" id="ARBA00022989"/>
    </source>
</evidence>
<protein>
    <recommendedName>
        <fullName evidence="7">MtN3 and saliva related transmembrane protein</fullName>
    </recommendedName>
</protein>
<feature type="transmembrane region" description="Helical" evidence="5">
    <location>
        <begin position="61"/>
        <end position="79"/>
    </location>
</feature>
<proteinExistence type="predicted"/>
<feature type="transmembrane region" description="Helical" evidence="5">
    <location>
        <begin position="36"/>
        <end position="55"/>
    </location>
</feature>
<gene>
    <name evidence="6" type="ORF">LCGC14_1262430</name>
</gene>
<evidence type="ECO:0008006" key="7">
    <source>
        <dbReference type="Google" id="ProtNLM"/>
    </source>
</evidence>
<keyword evidence="3 5" id="KW-1133">Transmembrane helix</keyword>
<dbReference type="InterPro" id="IPR006603">
    <property type="entry name" value="PQ-loop_rpt"/>
</dbReference>
<comment type="subcellular location">
    <subcellularLocation>
        <location evidence="1">Membrane</location>
        <topology evidence="1">Multi-pass membrane protein</topology>
    </subcellularLocation>
</comment>
<evidence type="ECO:0000313" key="6">
    <source>
        <dbReference type="EMBL" id="KKM88071.1"/>
    </source>
</evidence>
<name>A0A0F9LLM3_9ZZZZ</name>
<dbReference type="AlphaFoldDB" id="A0A0F9LLM3"/>
<accession>A0A0F9LLM3</accession>
<feature type="transmembrane region" description="Helical" evidence="5">
    <location>
        <begin position="6"/>
        <end position="24"/>
    </location>
</feature>
<dbReference type="EMBL" id="LAZR01007011">
    <property type="protein sequence ID" value="KKM88071.1"/>
    <property type="molecule type" value="Genomic_DNA"/>
</dbReference>
<reference evidence="6" key="1">
    <citation type="journal article" date="2015" name="Nature">
        <title>Complex archaea that bridge the gap between prokaryotes and eukaryotes.</title>
        <authorList>
            <person name="Spang A."/>
            <person name="Saw J.H."/>
            <person name="Jorgensen S.L."/>
            <person name="Zaremba-Niedzwiedzka K."/>
            <person name="Martijn J."/>
            <person name="Lind A.E."/>
            <person name="van Eijk R."/>
            <person name="Schleper C."/>
            <person name="Guy L."/>
            <person name="Ettema T.J."/>
        </authorList>
    </citation>
    <scope>NUCLEOTIDE SEQUENCE</scope>
</reference>
<comment type="caution">
    <text evidence="6">The sequence shown here is derived from an EMBL/GenBank/DDBJ whole genome shotgun (WGS) entry which is preliminary data.</text>
</comment>
<evidence type="ECO:0000256" key="4">
    <source>
        <dbReference type="ARBA" id="ARBA00023136"/>
    </source>
</evidence>
<keyword evidence="2 5" id="KW-0812">Transmembrane</keyword>
<dbReference type="Gene3D" id="1.20.1280.290">
    <property type="match status" value="1"/>
</dbReference>
<organism evidence="6">
    <name type="scientific">marine sediment metagenome</name>
    <dbReference type="NCBI Taxonomy" id="412755"/>
    <lineage>
        <taxon>unclassified sequences</taxon>
        <taxon>metagenomes</taxon>
        <taxon>ecological metagenomes</taxon>
    </lineage>
</organism>
<sequence>MLWETIFGTAAVVFLVVSFAPQVIKSWKTKSVGDISWLMLIIHALANISWLGYGYVIMDPVILIADAIVLLFVLVLIGMKVKYSTENLGVLFWRK</sequence>
<evidence type="ECO:0000256" key="1">
    <source>
        <dbReference type="ARBA" id="ARBA00004141"/>
    </source>
</evidence>
<evidence type="ECO:0000256" key="5">
    <source>
        <dbReference type="SAM" id="Phobius"/>
    </source>
</evidence>
<keyword evidence="4 5" id="KW-0472">Membrane</keyword>
<evidence type="ECO:0000256" key="2">
    <source>
        <dbReference type="ARBA" id="ARBA00022692"/>
    </source>
</evidence>